<dbReference type="AlphaFoldDB" id="Q55F10"/>
<dbReference type="PANTHER" id="PTHR32158:SF18">
    <property type="entry name" value="RING-TYPE DOMAIN-CONTAINING PROTEIN-RELATED"/>
    <property type="match status" value="1"/>
</dbReference>
<feature type="transmembrane region" description="Helical" evidence="1">
    <location>
        <begin position="7"/>
        <end position="30"/>
    </location>
</feature>
<comment type="caution">
    <text evidence="2">The sequence shown here is derived from an EMBL/GenBank/DDBJ whole genome shotgun (WGS) entry which is preliminary data.</text>
</comment>
<dbReference type="EMBL" id="AAFI02000004">
    <property type="protein sequence ID" value="EAL73054.1"/>
    <property type="molecule type" value="Genomic_DNA"/>
</dbReference>
<keyword evidence="1" id="KW-0812">Transmembrane</keyword>
<dbReference type="RefSeq" id="XP_646860.1">
    <property type="nucleotide sequence ID" value="XM_641768.1"/>
</dbReference>
<feature type="transmembrane region" description="Helical" evidence="1">
    <location>
        <begin position="743"/>
        <end position="763"/>
    </location>
</feature>
<organism evidence="2 3">
    <name type="scientific">Dictyostelium discoideum</name>
    <name type="common">Social amoeba</name>
    <dbReference type="NCBI Taxonomy" id="44689"/>
    <lineage>
        <taxon>Eukaryota</taxon>
        <taxon>Amoebozoa</taxon>
        <taxon>Evosea</taxon>
        <taxon>Eumycetozoa</taxon>
        <taxon>Dictyostelia</taxon>
        <taxon>Dictyosteliales</taxon>
        <taxon>Dictyosteliaceae</taxon>
        <taxon>Dictyostelium</taxon>
    </lineage>
</organism>
<dbReference type="PaxDb" id="44689-DDB0202284"/>
<feature type="transmembrane region" description="Helical" evidence="1">
    <location>
        <begin position="786"/>
        <end position="811"/>
    </location>
</feature>
<keyword evidence="1" id="KW-0472">Membrane</keyword>
<feature type="transmembrane region" description="Helical" evidence="1">
    <location>
        <begin position="871"/>
        <end position="893"/>
    </location>
</feature>
<keyword evidence="3" id="KW-1185">Reference proteome</keyword>
<keyword evidence="1" id="KW-1133">Transmembrane helix</keyword>
<reference evidence="2 3" key="1">
    <citation type="journal article" date="2005" name="Nature">
        <title>The genome of the social amoeba Dictyostelium discoideum.</title>
        <authorList>
            <consortium name="The Dictyostelium discoideum Sequencing Consortium"/>
            <person name="Eichinger L."/>
            <person name="Pachebat J.A."/>
            <person name="Glockner G."/>
            <person name="Rajandream M.A."/>
            <person name="Sucgang R."/>
            <person name="Berriman M."/>
            <person name="Song J."/>
            <person name="Olsen R."/>
            <person name="Szafranski K."/>
            <person name="Xu Q."/>
            <person name="Tunggal B."/>
            <person name="Kummerfeld S."/>
            <person name="Madera M."/>
            <person name="Konfortov B.A."/>
            <person name="Rivero F."/>
            <person name="Bankier A.T."/>
            <person name="Lehmann R."/>
            <person name="Hamlin N."/>
            <person name="Davies R."/>
            <person name="Gaudet P."/>
            <person name="Fey P."/>
            <person name="Pilcher K."/>
            <person name="Chen G."/>
            <person name="Saunders D."/>
            <person name="Sodergren E."/>
            <person name="Davis P."/>
            <person name="Kerhornou A."/>
            <person name="Nie X."/>
            <person name="Hall N."/>
            <person name="Anjard C."/>
            <person name="Hemphill L."/>
            <person name="Bason N."/>
            <person name="Farbrother P."/>
            <person name="Desany B."/>
            <person name="Just E."/>
            <person name="Morio T."/>
            <person name="Rost R."/>
            <person name="Churcher C."/>
            <person name="Cooper J."/>
            <person name="Haydock S."/>
            <person name="van Driessche N."/>
            <person name="Cronin A."/>
            <person name="Goodhead I."/>
            <person name="Muzny D."/>
            <person name="Mourier T."/>
            <person name="Pain A."/>
            <person name="Lu M."/>
            <person name="Harper D."/>
            <person name="Lindsay R."/>
            <person name="Hauser H."/>
            <person name="James K."/>
            <person name="Quiles M."/>
            <person name="Madan Babu M."/>
            <person name="Saito T."/>
            <person name="Buchrieser C."/>
            <person name="Wardroper A."/>
            <person name="Felder M."/>
            <person name="Thangavelu M."/>
            <person name="Johnson D."/>
            <person name="Knights A."/>
            <person name="Loulseged H."/>
            <person name="Mungall K."/>
            <person name="Oliver K."/>
            <person name="Price C."/>
            <person name="Quail M.A."/>
            <person name="Urushihara H."/>
            <person name="Hernandez J."/>
            <person name="Rabbinowitsch E."/>
            <person name="Steffen D."/>
            <person name="Sanders M."/>
            <person name="Ma J."/>
            <person name="Kohara Y."/>
            <person name="Sharp S."/>
            <person name="Simmonds M."/>
            <person name="Spiegler S."/>
            <person name="Tivey A."/>
            <person name="Sugano S."/>
            <person name="White B."/>
            <person name="Walker D."/>
            <person name="Woodward J."/>
            <person name="Winckler T."/>
            <person name="Tanaka Y."/>
            <person name="Shaulsky G."/>
            <person name="Schleicher M."/>
            <person name="Weinstock G."/>
            <person name="Rosenthal A."/>
            <person name="Cox E.C."/>
            <person name="Chisholm R.L."/>
            <person name="Gibbs R."/>
            <person name="Loomis W.F."/>
            <person name="Platzer M."/>
            <person name="Kay R.R."/>
            <person name="Williams J."/>
            <person name="Dear P.H."/>
            <person name="Noegel A.A."/>
            <person name="Barrell B."/>
            <person name="Kuspa A."/>
        </authorList>
    </citation>
    <scope>NUCLEOTIDE SEQUENCE [LARGE SCALE GENOMIC DNA]</scope>
    <source>
        <strain evidence="2 3">AX4</strain>
    </source>
</reference>
<gene>
    <name evidence="2" type="ORF">DDB_G0268930</name>
</gene>
<feature type="transmembrane region" description="Helical" evidence="1">
    <location>
        <begin position="538"/>
        <end position="560"/>
    </location>
</feature>
<dbReference type="GeneID" id="8616543"/>
<protein>
    <submittedName>
        <fullName evidence="2">Uncharacterized protein</fullName>
    </submittedName>
</protein>
<proteinExistence type="predicted"/>
<dbReference type="FunCoup" id="Q55F10">
    <property type="interactions" value="2"/>
</dbReference>
<feature type="transmembrane region" description="Helical" evidence="1">
    <location>
        <begin position="899"/>
        <end position="917"/>
    </location>
</feature>
<dbReference type="HOGENOM" id="CLU_302384_0_0_1"/>
<evidence type="ECO:0000256" key="1">
    <source>
        <dbReference type="SAM" id="Phobius"/>
    </source>
</evidence>
<dbReference type="PANTHER" id="PTHR32158">
    <property type="entry name" value="RING-TYPE DOMAIN-CONTAINING PROTEIN"/>
    <property type="match status" value="1"/>
</dbReference>
<dbReference type="Proteomes" id="UP000002195">
    <property type="component" value="Unassembled WGS sequence"/>
</dbReference>
<evidence type="ECO:0000313" key="3">
    <source>
        <dbReference type="Proteomes" id="UP000002195"/>
    </source>
</evidence>
<dbReference type="VEuPathDB" id="AmoebaDB:DDB_G0268930"/>
<sequence length="987" mass="113489">MLIIKSNLIFNGCILNLYAFDSAFIFYSIWESNVNFINQSKFINRKQWEFNLQESKLIVQDSLFDTILMLGYCYFDIISNSLMFVNNSEIIYNNNNHFNSFSTFSISNSNLTISNTLITSSSSKYGSSRIINSDTINPITVSLYNVTISNFIRSSLFSFSIGIIKFEKVKFIECTSSDFFYLSGWYNLYLDLNYINVVTNDYNHIFNIKNTNNNYLPINISNFKTSCSTIEIFSKFISTTTVVSSSPPHEKSTNLLVNSSNTNNNYYHPIQINIRDSSLDCLGSMEFINSNVFFENVDIKASLENFLIYGENSNFVLNSTSYITNNLKNDGKFENSSSHFLRSIESHSKIEKTEFISSYSNFQDFFHLSDSSLDIIMILIDNFNTPDSSLIHLLKSNLSISNSKISNSLFGKRPILFSQDSNCFIDNLIMTNCFCQIEFFQFSSNFKYLFNSFISNSIITDNKGVGINQSPFIVASNVMLKINSCNFMRNLLLPLINSTKSFVTIQDVLYQNNSGSFHFSHYDYRIYVTNFILKDNQIPLSFVFGMINLAYYASFNNIIISNNYLNQYFFFLSEIPRLFSTTSEINNLIFTNNIILNVNDKFPFTLDSSIDYGGVGDDFPISLFIFNETVFSFSSSIFNNNTFNSGLITSFDSEITFSNCTINENLFSKSPNLLYSNSSQIDFKDCNVCSNYAKNQLDFFSLSLIESSGLMNLTYSSLTINSCQFSNNLLNLKSNGNYKLNSYWSLFQVLFIPLFFNSISLLVSKEVDGNHFSALDFTIYYLNDNYLQITLFTLAIIIIVIISLFLIILFLNPIINNIRNFYISRGSSNINSGISSGKSLKLNQPPYQNRIILKFNQFHQLILKLNYKNQFGWLELLVFLKTTIFISLSLSMIFNYKNYLLIIIGIEIFYQSFNFILLQTKKTKKLSRNYQNSLIDLFQLIIFVIVSSSLFSHLDSKTKGNLITCLTFFIILIFIIIKIFNNLIKIK</sequence>
<dbReference type="KEGG" id="ddi:DDB_G0268930"/>
<evidence type="ECO:0000313" key="2">
    <source>
        <dbReference type="EMBL" id="EAL73054.1"/>
    </source>
</evidence>
<feature type="transmembrane region" description="Helical" evidence="1">
    <location>
        <begin position="960"/>
        <end position="980"/>
    </location>
</feature>
<feature type="transmembrane region" description="Helical" evidence="1">
    <location>
        <begin position="937"/>
        <end position="954"/>
    </location>
</feature>
<dbReference type="InParanoid" id="Q55F10"/>
<name>Q55F10_DICDI</name>
<accession>Q55F10</accession>